<accession>A0A6C0HTQ3</accession>
<reference evidence="1" key="1">
    <citation type="journal article" date="2020" name="Nature">
        <title>Giant virus diversity and host interactions through global metagenomics.</title>
        <authorList>
            <person name="Schulz F."/>
            <person name="Roux S."/>
            <person name="Paez-Espino D."/>
            <person name="Jungbluth S."/>
            <person name="Walsh D.A."/>
            <person name="Denef V.J."/>
            <person name="McMahon K.D."/>
            <person name="Konstantinidis K.T."/>
            <person name="Eloe-Fadrosh E.A."/>
            <person name="Kyrpides N.C."/>
            <person name="Woyke T."/>
        </authorList>
    </citation>
    <scope>NUCLEOTIDE SEQUENCE</scope>
    <source>
        <strain evidence="1">GVMAG-M-3300023184-167</strain>
    </source>
</reference>
<protein>
    <submittedName>
        <fullName evidence="1">Uncharacterized protein</fullName>
    </submittedName>
</protein>
<proteinExistence type="predicted"/>
<sequence>MDEFDFYEIKKWGFPDWVDGEFPFLTNLFIDLSRNPHFMSVNILYANFEALDGIFASWFHVNKKTLFLRKKLLEKYRGEILYNHRTELAYFHLTRGTDIWFDEVWKYRSVVADICSKRPMSEITFPKEDLNWYLLASNPHKCVIEFLKKNRENINWPALSENSSDAAVDLLLEEEENIIWWNASSNTNEKIMVHFENRRDLSKIRLSKNPTDMAVKFLLTGSYEIYWFEFCKNPNDNAVNKIIEIVTENRNDARIDWSCLCNNQNPRVLDILRNNKDKIDWPIFIANPICFSYNYEMMRERCLPLKEEIEEMFLRPENVMAIIERERLDSEEDFDVISRLNAKN</sequence>
<name>A0A6C0HTQ3_9ZZZZ</name>
<dbReference type="AlphaFoldDB" id="A0A6C0HTQ3"/>
<organism evidence="1">
    <name type="scientific">viral metagenome</name>
    <dbReference type="NCBI Taxonomy" id="1070528"/>
    <lineage>
        <taxon>unclassified sequences</taxon>
        <taxon>metagenomes</taxon>
        <taxon>organismal metagenomes</taxon>
    </lineage>
</organism>
<evidence type="ECO:0000313" key="1">
    <source>
        <dbReference type="EMBL" id="QHT83273.1"/>
    </source>
</evidence>
<dbReference type="EMBL" id="MN740007">
    <property type="protein sequence ID" value="QHT83273.1"/>
    <property type="molecule type" value="Genomic_DNA"/>
</dbReference>